<dbReference type="Proteomes" id="UP000494163">
    <property type="component" value="Chromosome 3L"/>
</dbReference>
<dbReference type="OrthoDB" id="8173223at2759"/>
<evidence type="ECO:0000313" key="1">
    <source>
        <dbReference type="EMBL" id="ALC43025.1"/>
    </source>
</evidence>
<organism evidence="1 2">
    <name type="scientific">Drosophila busckii</name>
    <name type="common">Fruit fly</name>
    <dbReference type="NCBI Taxonomy" id="30019"/>
    <lineage>
        <taxon>Eukaryota</taxon>
        <taxon>Metazoa</taxon>
        <taxon>Ecdysozoa</taxon>
        <taxon>Arthropoda</taxon>
        <taxon>Hexapoda</taxon>
        <taxon>Insecta</taxon>
        <taxon>Pterygota</taxon>
        <taxon>Neoptera</taxon>
        <taxon>Endopterygota</taxon>
        <taxon>Diptera</taxon>
        <taxon>Brachycera</taxon>
        <taxon>Muscomorpha</taxon>
        <taxon>Ephydroidea</taxon>
        <taxon>Drosophilidae</taxon>
        <taxon>Drosophila</taxon>
    </lineage>
</organism>
<sequence length="168" mass="17840">MSSSVVQNWSLVCQELCGARLGVAPCAKYCATPAQADATADALATSRLNTVFNLNKCEQLHGKQTDSECNDAIKVDLNESLGDRLCSSYCQQCRRTLSGCSPCQYSDVLSEVSLEQSKASHGSRAAPASAAEYASDADTPDWNELCKSLCKTGDGGSLCNCDLSPFFS</sequence>
<dbReference type="OMA" id="DWSLVCK"/>
<evidence type="ECO:0000313" key="2">
    <source>
        <dbReference type="Proteomes" id="UP000494163"/>
    </source>
</evidence>
<proteinExistence type="predicted"/>
<keyword evidence="2" id="KW-1185">Reference proteome</keyword>
<accession>A0A0M4EXI4</accession>
<dbReference type="AlphaFoldDB" id="A0A0M4EXI4"/>
<protein>
    <submittedName>
        <fullName evidence="1">CG14989</fullName>
    </submittedName>
</protein>
<name>A0A0M4EXI4_DROBS</name>
<dbReference type="EMBL" id="CP012525">
    <property type="protein sequence ID" value="ALC43025.1"/>
    <property type="molecule type" value="Genomic_DNA"/>
</dbReference>
<gene>
    <name evidence="1" type="ORF">Dbus_chr3Lg191</name>
</gene>
<reference evidence="1 2" key="1">
    <citation type="submission" date="2015-08" db="EMBL/GenBank/DDBJ databases">
        <title>Ancestral chromatin configuration constrains chromatin evolution on differentiating sex chromosomes in Drosophila.</title>
        <authorList>
            <person name="Zhou Q."/>
            <person name="Bachtrog D."/>
        </authorList>
    </citation>
    <scope>NUCLEOTIDE SEQUENCE [LARGE SCALE GENOMIC DNA]</scope>
    <source>
        <tissue evidence="1">Whole larvae</tissue>
    </source>
</reference>